<dbReference type="EMBL" id="KR296688">
    <property type="protein sequence ID" value="AKJ74179.1"/>
    <property type="molecule type" value="Genomic_DNA"/>
</dbReference>
<organism evidence="1 2">
    <name type="scientific">Salmonella phage 34</name>
    <dbReference type="NCBI Taxonomy" id="1654887"/>
    <lineage>
        <taxon>Viruses</taxon>
        <taxon>Duplodnaviria</taxon>
        <taxon>Heunggongvirae</taxon>
        <taxon>Uroviricota</taxon>
        <taxon>Caudoviricetes</taxon>
        <taxon>Lederbergvirus</taxon>
        <taxon>Salmonella phage P22</taxon>
    </lineage>
</organism>
<proteinExistence type="predicted"/>
<accession>A0A0N6WGE0</accession>
<name>A0A0N6WGE0_BPP22</name>
<evidence type="ECO:0000313" key="1">
    <source>
        <dbReference type="EMBL" id="AKJ74179.1"/>
    </source>
</evidence>
<dbReference type="Proteomes" id="UP000223266">
    <property type="component" value="Segment"/>
</dbReference>
<sequence>MSGLDNGLYHRLDIIRFIPSMWGGGDKKSRLLSGLTFEE</sequence>
<gene>
    <name evidence="1" type="ORF">SP34_25</name>
</gene>
<evidence type="ECO:0000313" key="2">
    <source>
        <dbReference type="Proteomes" id="UP000223266"/>
    </source>
</evidence>
<protein>
    <submittedName>
        <fullName evidence="1">Amidase</fullName>
    </submittedName>
</protein>
<reference evidence="1 2" key="1">
    <citation type="journal article" date="2016" name="Virus Genes">
        <title>Genomic characterization of Salmonella bacteriophages isolated from India.</title>
        <authorList>
            <person name="Karpe Y.A."/>
            <person name="Kanade G.D."/>
            <person name="Pingale K.D."/>
            <person name="Arankalle V.A."/>
            <person name="Banerjee K."/>
        </authorList>
    </citation>
    <scope>NUCLEOTIDE SEQUENCE [LARGE SCALE GENOMIC DNA]</scope>
</reference>